<dbReference type="Gene3D" id="1.10.730.10">
    <property type="entry name" value="Isoleucyl-tRNA Synthetase, Domain 1"/>
    <property type="match status" value="1"/>
</dbReference>
<dbReference type="Proteomes" id="UP000176952">
    <property type="component" value="Unassembled WGS sequence"/>
</dbReference>
<evidence type="ECO:0000256" key="9">
    <source>
        <dbReference type="ARBA" id="ARBA00047469"/>
    </source>
</evidence>
<evidence type="ECO:0000259" key="13">
    <source>
        <dbReference type="Pfam" id="PF13603"/>
    </source>
</evidence>
<evidence type="ECO:0000256" key="4">
    <source>
        <dbReference type="ARBA" id="ARBA00022598"/>
    </source>
</evidence>
<evidence type="ECO:0000259" key="12">
    <source>
        <dbReference type="Pfam" id="PF08264"/>
    </source>
</evidence>
<organism evidence="14 15">
    <name type="scientific">Candidatus Kerfeldbacteria bacterium RIFCSPHIGHO2_12_FULL_48_17</name>
    <dbReference type="NCBI Taxonomy" id="1798542"/>
    <lineage>
        <taxon>Bacteria</taxon>
        <taxon>Candidatus Kerfeldiibacteriota</taxon>
    </lineage>
</organism>
<dbReference type="HAMAP" id="MF_00049_B">
    <property type="entry name" value="Leu_tRNA_synth_B"/>
    <property type="match status" value="1"/>
</dbReference>
<feature type="domain" description="Aminoacyl-tRNA synthetase class Ia" evidence="11">
    <location>
        <begin position="3"/>
        <end position="159"/>
    </location>
</feature>
<dbReference type="FunFam" id="1.10.730.10:FF:000011">
    <property type="entry name" value="Leucine--tRNA ligase chloroplastic/mitochondrial"/>
    <property type="match status" value="1"/>
</dbReference>
<keyword evidence="7" id="KW-0648">Protein biosynthesis</keyword>
<evidence type="ECO:0000256" key="6">
    <source>
        <dbReference type="ARBA" id="ARBA00022840"/>
    </source>
</evidence>
<dbReference type="AlphaFoldDB" id="A0A1G2AZ38"/>
<feature type="domain" description="Aminoacyl-tRNA synthetase class Ia" evidence="11">
    <location>
        <begin position="364"/>
        <end position="553"/>
    </location>
</feature>
<dbReference type="FunFam" id="3.40.50.620:FF:000056">
    <property type="entry name" value="Leucine--tRNA ligase"/>
    <property type="match status" value="1"/>
</dbReference>
<reference evidence="14 15" key="1">
    <citation type="journal article" date="2016" name="Nat. Commun.">
        <title>Thousands of microbial genomes shed light on interconnected biogeochemical processes in an aquifer system.</title>
        <authorList>
            <person name="Anantharaman K."/>
            <person name="Brown C.T."/>
            <person name="Hug L.A."/>
            <person name="Sharon I."/>
            <person name="Castelle C.J."/>
            <person name="Probst A.J."/>
            <person name="Thomas B.C."/>
            <person name="Singh A."/>
            <person name="Wilkins M.J."/>
            <person name="Karaoz U."/>
            <person name="Brodie E.L."/>
            <person name="Williams K.H."/>
            <person name="Hubbard S.S."/>
            <person name="Banfield J.F."/>
        </authorList>
    </citation>
    <scope>NUCLEOTIDE SEQUENCE [LARGE SCALE GENOMIC DNA]</scope>
</reference>
<comment type="caution">
    <text evidence="14">The sequence shown here is derived from an EMBL/GenBank/DDBJ whole genome shotgun (WGS) entry which is preliminary data.</text>
</comment>
<dbReference type="InterPro" id="IPR013155">
    <property type="entry name" value="M/V/L/I-tRNA-synth_anticd-bd"/>
</dbReference>
<keyword evidence="3" id="KW-0963">Cytoplasm</keyword>
<dbReference type="GO" id="GO:0004823">
    <property type="term" value="F:leucine-tRNA ligase activity"/>
    <property type="evidence" value="ECO:0007669"/>
    <property type="project" value="UniProtKB-UniRule"/>
</dbReference>
<dbReference type="PANTHER" id="PTHR43740:SF2">
    <property type="entry name" value="LEUCINE--TRNA LIGASE, MITOCHONDRIAL"/>
    <property type="match status" value="1"/>
</dbReference>
<evidence type="ECO:0000259" key="11">
    <source>
        <dbReference type="Pfam" id="PF00133"/>
    </source>
</evidence>
<keyword evidence="6" id="KW-0067">ATP-binding</keyword>
<protein>
    <recommendedName>
        <fullName evidence="2 10">Leucine--tRNA ligase</fullName>
        <ecNumber evidence="2 10">6.1.1.4</ecNumber>
    </recommendedName>
</protein>
<evidence type="ECO:0000256" key="7">
    <source>
        <dbReference type="ARBA" id="ARBA00022917"/>
    </source>
</evidence>
<keyword evidence="5" id="KW-0547">Nucleotide-binding</keyword>
<dbReference type="STRING" id="1798542.A3F54_04545"/>
<dbReference type="Pfam" id="PF08264">
    <property type="entry name" value="Anticodon_1"/>
    <property type="match status" value="1"/>
</dbReference>
<dbReference type="InterPro" id="IPR025709">
    <property type="entry name" value="Leu_tRNA-synth_edit"/>
</dbReference>
<dbReference type="PANTHER" id="PTHR43740">
    <property type="entry name" value="LEUCYL-TRNA SYNTHETASE"/>
    <property type="match status" value="1"/>
</dbReference>
<dbReference type="SUPFAM" id="SSF52374">
    <property type="entry name" value="Nucleotidylyl transferase"/>
    <property type="match status" value="1"/>
</dbReference>
<evidence type="ECO:0000313" key="15">
    <source>
        <dbReference type="Proteomes" id="UP000176952"/>
    </source>
</evidence>
<dbReference type="PRINTS" id="PR00985">
    <property type="entry name" value="TRNASYNTHLEU"/>
</dbReference>
<name>A0A1G2AZ38_9BACT</name>
<evidence type="ECO:0000313" key="14">
    <source>
        <dbReference type="EMBL" id="OGY82158.1"/>
    </source>
</evidence>
<dbReference type="EC" id="6.1.1.4" evidence="2 10"/>
<dbReference type="InterPro" id="IPR002302">
    <property type="entry name" value="Leu-tRNA-ligase"/>
</dbReference>
<dbReference type="EMBL" id="MHKD01000037">
    <property type="protein sequence ID" value="OGY82158.1"/>
    <property type="molecule type" value="Genomic_DNA"/>
</dbReference>
<dbReference type="GO" id="GO:0005524">
    <property type="term" value="F:ATP binding"/>
    <property type="evidence" value="ECO:0007669"/>
    <property type="project" value="UniProtKB-KW"/>
</dbReference>
<dbReference type="GO" id="GO:0005829">
    <property type="term" value="C:cytosol"/>
    <property type="evidence" value="ECO:0007669"/>
    <property type="project" value="TreeGrafter"/>
</dbReference>
<feature type="non-terminal residue" evidence="14">
    <location>
        <position position="1"/>
    </location>
</feature>
<dbReference type="NCBIfam" id="TIGR00396">
    <property type="entry name" value="leuS_bact"/>
    <property type="match status" value="1"/>
</dbReference>
<dbReference type="InterPro" id="IPR009008">
    <property type="entry name" value="Val/Leu/Ile-tRNA-synth_edit"/>
</dbReference>
<dbReference type="GO" id="GO:0006429">
    <property type="term" value="P:leucyl-tRNA aminoacylation"/>
    <property type="evidence" value="ECO:0007669"/>
    <property type="project" value="UniProtKB-UniRule"/>
</dbReference>
<comment type="catalytic activity">
    <reaction evidence="9">
        <text>tRNA(Leu) + L-leucine + ATP = L-leucyl-tRNA(Leu) + AMP + diphosphate</text>
        <dbReference type="Rhea" id="RHEA:11688"/>
        <dbReference type="Rhea" id="RHEA-COMP:9613"/>
        <dbReference type="Rhea" id="RHEA-COMP:9622"/>
        <dbReference type="ChEBI" id="CHEBI:30616"/>
        <dbReference type="ChEBI" id="CHEBI:33019"/>
        <dbReference type="ChEBI" id="CHEBI:57427"/>
        <dbReference type="ChEBI" id="CHEBI:78442"/>
        <dbReference type="ChEBI" id="CHEBI:78494"/>
        <dbReference type="ChEBI" id="CHEBI:456215"/>
        <dbReference type="EC" id="6.1.1.4"/>
    </reaction>
</comment>
<feature type="domain" description="Methionyl/Valyl/Leucyl/Isoleucyl-tRNA synthetase anticodon-binding" evidence="12">
    <location>
        <begin position="595"/>
        <end position="712"/>
    </location>
</feature>
<proteinExistence type="inferred from homology"/>
<evidence type="ECO:0000256" key="1">
    <source>
        <dbReference type="ARBA" id="ARBA00005594"/>
    </source>
</evidence>
<dbReference type="GO" id="GO:0002161">
    <property type="term" value="F:aminoacyl-tRNA deacylase activity"/>
    <property type="evidence" value="ECO:0007669"/>
    <property type="project" value="InterPro"/>
</dbReference>
<gene>
    <name evidence="14" type="ORF">A3F54_04545</name>
</gene>
<dbReference type="Pfam" id="PF13603">
    <property type="entry name" value="tRNA-synt_1_2"/>
    <property type="match status" value="1"/>
</dbReference>
<dbReference type="CDD" id="cd07958">
    <property type="entry name" value="Anticodon_Ia_Leu_BEm"/>
    <property type="match status" value="1"/>
</dbReference>
<evidence type="ECO:0000256" key="10">
    <source>
        <dbReference type="NCBIfam" id="TIGR00396"/>
    </source>
</evidence>
<dbReference type="InterPro" id="IPR009080">
    <property type="entry name" value="tRNAsynth_Ia_anticodon-bd"/>
</dbReference>
<accession>A0A1G2AZ38</accession>
<keyword evidence="4 14" id="KW-0436">Ligase</keyword>
<feature type="domain" description="Leucyl-tRNA synthetase editing" evidence="13">
    <location>
        <begin position="164"/>
        <end position="350"/>
    </location>
</feature>
<keyword evidence="8" id="KW-0030">Aminoacyl-tRNA synthetase</keyword>
<dbReference type="Pfam" id="PF00133">
    <property type="entry name" value="tRNA-synt_1"/>
    <property type="match status" value="2"/>
</dbReference>
<dbReference type="SUPFAM" id="SSF47323">
    <property type="entry name" value="Anticodon-binding domain of a subclass of class I aminoacyl-tRNA synthetases"/>
    <property type="match status" value="1"/>
</dbReference>
<dbReference type="FunFam" id="3.40.50.620:FF:000003">
    <property type="entry name" value="Leucine--tRNA ligase"/>
    <property type="match status" value="1"/>
</dbReference>
<dbReference type="SUPFAM" id="SSF50677">
    <property type="entry name" value="ValRS/IleRS/LeuRS editing domain"/>
    <property type="match status" value="1"/>
</dbReference>
<evidence type="ECO:0000256" key="2">
    <source>
        <dbReference type="ARBA" id="ARBA00013164"/>
    </source>
</evidence>
<evidence type="ECO:0000256" key="8">
    <source>
        <dbReference type="ARBA" id="ARBA00023146"/>
    </source>
</evidence>
<sequence>ASDIVSRCKRMQGYNVLHPMGWDAFGLPAENYAIKKGIHPAETTATNIKNFTRQIRALGFSYDWSREINTSGPEYYRWTQWLFLQLYKNGLAYRKQAAVNWCPSCQTVLANEQVVNGACERCGTTVEQKNLKQWFFKITDYTEELLSDLNKLDWSRRLKTIQTNWIGKSEGIEITYSVKGSKKTVTVFTTRPDTNFGATFIVIAPDSKFLQDNIEQFPEQKKVTAYVTKAMKRTERERIADGKKKTGVFTGWYALNPLTDKPMPIYVSDFALGSVGTGALVGVPGHDLRDFEFAQVVGAEIVRVVVGPDKDASPITRREQVQEEAGTMVESGFLDGLDIHEAKVKMMDYIEQQGWGKRTTTYKLRDWLISRQRYWGAPIPIIFCDDCGEVPVPESELPVELPTDVDFKPTGESPLVRSKTFHQVKCPKCGGKKARRAPETMDTFVCSSWYFLRFTDPHNTREFAAKAKTKQWLPVDLYVGGIEHAVLHLLYARFITKALRDFGHLDFDEPFLKLKNQGLILGPDGQKMSKSRGNVINPDDILEAYGADAFRLYEMFIGPFEDDKPWSTDSIRGVYRFLQKVYGLGEKVSTGAQADEKITTLLHKTIKKVTEDIEGFHFNTAISAMMIFIGALEKQAAIRREDWEKFLQILAPFAPHIAEELWQEVGHKELIAQSVWPKYNAKHLKESTVTIVVQVNGKVRGQFVVAADTRAKELEAMAKQVERVAGYLKGKKMKKVIVVPNKLVSFVV</sequence>
<dbReference type="Gene3D" id="3.40.50.620">
    <property type="entry name" value="HUPs"/>
    <property type="match status" value="2"/>
</dbReference>
<evidence type="ECO:0000256" key="5">
    <source>
        <dbReference type="ARBA" id="ARBA00022741"/>
    </source>
</evidence>
<evidence type="ECO:0000256" key="3">
    <source>
        <dbReference type="ARBA" id="ARBA00022490"/>
    </source>
</evidence>
<dbReference type="CDD" id="cd00812">
    <property type="entry name" value="LeuRS_core"/>
    <property type="match status" value="1"/>
</dbReference>
<dbReference type="InterPro" id="IPR014729">
    <property type="entry name" value="Rossmann-like_a/b/a_fold"/>
</dbReference>
<comment type="similarity">
    <text evidence="1">Belongs to the class-I aminoacyl-tRNA synthetase family.</text>
</comment>
<dbReference type="InterPro" id="IPR002300">
    <property type="entry name" value="aa-tRNA-synth_Ia"/>
</dbReference>